<keyword evidence="2" id="KW-1185">Reference proteome</keyword>
<name>A0A0C2MG16_THEKT</name>
<dbReference type="InterPro" id="IPR043128">
    <property type="entry name" value="Rev_trsase/Diguanyl_cyclase"/>
</dbReference>
<reference evidence="1 2" key="1">
    <citation type="journal article" date="2014" name="Genome Biol. Evol.">
        <title>The genome of the myxosporean Thelohanellus kitauei shows adaptations to nutrient acquisition within its fish host.</title>
        <authorList>
            <person name="Yang Y."/>
            <person name="Xiong J."/>
            <person name="Zhou Z."/>
            <person name="Huo F."/>
            <person name="Miao W."/>
            <person name="Ran C."/>
            <person name="Liu Y."/>
            <person name="Zhang J."/>
            <person name="Feng J."/>
            <person name="Wang M."/>
            <person name="Wang M."/>
            <person name="Wang L."/>
            <person name="Yao B."/>
        </authorList>
    </citation>
    <scope>NUCLEOTIDE SEQUENCE [LARGE SCALE GENOMIC DNA]</scope>
    <source>
        <strain evidence="1">Wuqing</strain>
    </source>
</reference>
<dbReference type="AlphaFoldDB" id="A0A0C2MG16"/>
<dbReference type="InterPro" id="IPR043502">
    <property type="entry name" value="DNA/RNA_pol_sf"/>
</dbReference>
<dbReference type="PANTHER" id="PTHR37984">
    <property type="entry name" value="PROTEIN CBG26694"/>
    <property type="match status" value="1"/>
</dbReference>
<evidence type="ECO:0008006" key="3">
    <source>
        <dbReference type="Google" id="ProtNLM"/>
    </source>
</evidence>
<sequence length="230" mass="26385">MPCDNKLISYGGTNIRIMGNIEVSMIYDNDSCRISVYVVDSISCCNIGFDAICQLKIDLNSLIHTKSVNGIVLKLSMCRSTRYALYDTVKEELNRQVEKDFLTLIHHSGWAFSIVVVQKPNRLVRIPSDFRNGLNSQINDEQYPLPKIDDLLLKLKDTGVLSKRDMQDTYLQVELDEEAHNLKYDLQSQKLCRFSRRDHYIGIFSSVPHVNIRCCTVYSMENGLSYTAEE</sequence>
<evidence type="ECO:0000313" key="2">
    <source>
        <dbReference type="Proteomes" id="UP000031668"/>
    </source>
</evidence>
<dbReference type="Gene3D" id="3.10.10.10">
    <property type="entry name" value="HIV Type 1 Reverse Transcriptase, subunit A, domain 1"/>
    <property type="match status" value="1"/>
</dbReference>
<dbReference type="Gene3D" id="3.30.70.270">
    <property type="match status" value="1"/>
</dbReference>
<dbReference type="Proteomes" id="UP000031668">
    <property type="component" value="Unassembled WGS sequence"/>
</dbReference>
<comment type="caution">
    <text evidence="1">The sequence shown here is derived from an EMBL/GenBank/DDBJ whole genome shotgun (WGS) entry which is preliminary data.</text>
</comment>
<protein>
    <recommendedName>
        <fullName evidence="3">Reverse transcriptase domain-containing protein</fullName>
    </recommendedName>
</protein>
<evidence type="ECO:0000313" key="1">
    <source>
        <dbReference type="EMBL" id="KII60621.1"/>
    </source>
</evidence>
<gene>
    <name evidence="1" type="ORF">RF11_13340</name>
</gene>
<proteinExistence type="predicted"/>
<dbReference type="PANTHER" id="PTHR37984:SF9">
    <property type="entry name" value="INTEGRASE CATALYTIC DOMAIN-CONTAINING PROTEIN"/>
    <property type="match status" value="1"/>
</dbReference>
<organism evidence="1 2">
    <name type="scientific">Thelohanellus kitauei</name>
    <name type="common">Myxosporean</name>
    <dbReference type="NCBI Taxonomy" id="669202"/>
    <lineage>
        <taxon>Eukaryota</taxon>
        <taxon>Metazoa</taxon>
        <taxon>Cnidaria</taxon>
        <taxon>Myxozoa</taxon>
        <taxon>Myxosporea</taxon>
        <taxon>Bivalvulida</taxon>
        <taxon>Platysporina</taxon>
        <taxon>Myxobolidae</taxon>
        <taxon>Thelohanellus</taxon>
    </lineage>
</organism>
<accession>A0A0C2MG16</accession>
<dbReference type="SUPFAM" id="SSF56672">
    <property type="entry name" value="DNA/RNA polymerases"/>
    <property type="match status" value="1"/>
</dbReference>
<dbReference type="InterPro" id="IPR050951">
    <property type="entry name" value="Retrovirus_Pol_polyprotein"/>
</dbReference>
<dbReference type="EMBL" id="JWZT01005552">
    <property type="protein sequence ID" value="KII60621.1"/>
    <property type="molecule type" value="Genomic_DNA"/>
</dbReference>